<keyword evidence="8" id="KW-1185">Reference proteome</keyword>
<name>A0ABW4FCP0_9PSEU</name>
<dbReference type="EC" id="4.2.1.84" evidence="2"/>
<evidence type="ECO:0000256" key="2">
    <source>
        <dbReference type="ARBA" id="ARBA00013079"/>
    </source>
</evidence>
<comment type="caution">
    <text evidence="7">The sequence shown here is derived from an EMBL/GenBank/DDBJ whole genome shotgun (WGS) entry which is preliminary data.</text>
</comment>
<reference evidence="8" key="1">
    <citation type="journal article" date="2019" name="Int. J. Syst. Evol. Microbiol.">
        <title>The Global Catalogue of Microorganisms (GCM) 10K type strain sequencing project: providing services to taxonomists for standard genome sequencing and annotation.</title>
        <authorList>
            <consortium name="The Broad Institute Genomics Platform"/>
            <consortium name="The Broad Institute Genome Sequencing Center for Infectious Disease"/>
            <person name="Wu L."/>
            <person name="Ma J."/>
        </authorList>
    </citation>
    <scope>NUCLEOTIDE SEQUENCE [LARGE SCALE GENOMIC DNA]</scope>
    <source>
        <strain evidence="8">JCM 12165</strain>
    </source>
</reference>
<evidence type="ECO:0000259" key="6">
    <source>
        <dbReference type="Pfam" id="PF02979"/>
    </source>
</evidence>
<dbReference type="Pfam" id="PF02979">
    <property type="entry name" value="NHase_alpha"/>
    <property type="match status" value="1"/>
</dbReference>
<evidence type="ECO:0000313" key="8">
    <source>
        <dbReference type="Proteomes" id="UP001597145"/>
    </source>
</evidence>
<organism evidence="7 8">
    <name type="scientific">Pseudonocardia aurantiaca</name>
    <dbReference type="NCBI Taxonomy" id="75290"/>
    <lineage>
        <taxon>Bacteria</taxon>
        <taxon>Bacillati</taxon>
        <taxon>Actinomycetota</taxon>
        <taxon>Actinomycetes</taxon>
        <taxon>Pseudonocardiales</taxon>
        <taxon>Pseudonocardiaceae</taxon>
        <taxon>Pseudonocardia</taxon>
    </lineage>
</organism>
<comment type="similarity">
    <text evidence="1">Belongs to the nitrile hydratase subunit alpha family.</text>
</comment>
<dbReference type="Proteomes" id="UP001597145">
    <property type="component" value="Unassembled WGS sequence"/>
</dbReference>
<dbReference type="InterPro" id="IPR004232">
    <property type="entry name" value="CN_Hdrtase_a/SCN_Hdrlase_g"/>
</dbReference>
<dbReference type="InterPro" id="IPR023900">
    <property type="entry name" value="CN_Hdrtase_asu/SCN_Hdrlase_gsu"/>
</dbReference>
<gene>
    <name evidence="7" type="primary">nthA</name>
    <name evidence="7" type="ORF">ACFSCY_02765</name>
</gene>
<evidence type="ECO:0000256" key="1">
    <source>
        <dbReference type="ARBA" id="ARBA00009363"/>
    </source>
</evidence>
<comment type="catalytic activity">
    <reaction evidence="5">
        <text>an aliphatic primary amide = an aliphatic nitrile + H2O</text>
        <dbReference type="Rhea" id="RHEA:12673"/>
        <dbReference type="ChEBI" id="CHEBI:15377"/>
        <dbReference type="ChEBI" id="CHEBI:65285"/>
        <dbReference type="ChEBI" id="CHEBI:80291"/>
        <dbReference type="EC" id="4.2.1.84"/>
    </reaction>
</comment>
<dbReference type="SUPFAM" id="SSF56209">
    <property type="entry name" value="Nitrile hydratase alpha chain"/>
    <property type="match status" value="1"/>
</dbReference>
<dbReference type="RefSeq" id="WP_343988449.1">
    <property type="nucleotide sequence ID" value="NZ_BAAAJG010000029.1"/>
</dbReference>
<evidence type="ECO:0000313" key="7">
    <source>
        <dbReference type="EMBL" id="MFD1528354.1"/>
    </source>
</evidence>
<evidence type="ECO:0000256" key="5">
    <source>
        <dbReference type="ARBA" id="ARBA00044877"/>
    </source>
</evidence>
<dbReference type="PIRSF" id="PIRSF001426">
    <property type="entry name" value="NHase_alpha"/>
    <property type="match status" value="1"/>
</dbReference>
<evidence type="ECO:0000256" key="4">
    <source>
        <dbReference type="ARBA" id="ARBA00023239"/>
    </source>
</evidence>
<accession>A0ABW4FCP0</accession>
<dbReference type="GO" id="GO:0018822">
    <property type="term" value="F:nitrile hydratase activity"/>
    <property type="evidence" value="ECO:0007669"/>
    <property type="project" value="UniProtKB-EC"/>
</dbReference>
<sequence>MSGEHHGPAAAVAARVRHVEALLEQRGLIDAAELDRALESFVARSSPANGFRVVARAWVDTGFRARLLSEANDALPELGMSMGGGLQEQRLKVVENTEQVHNVIVCTLCSCYPIALLGPSPTWYKSESYRSRVVRDPRSVLYEFGFELDESVQVTVWDASAETRYMVLPRRPAGTEGLGEDELAGLVTRNGLIGVAAV</sequence>
<dbReference type="InterPro" id="IPR036648">
    <property type="entry name" value="CN_Hdrase_a/SCN_Hdrase_g_sf"/>
</dbReference>
<feature type="domain" description="Nitrile hydratase alpha/Thiocyanate hydrolase gamma" evidence="6">
    <location>
        <begin position="12"/>
        <end position="196"/>
    </location>
</feature>
<keyword evidence="4 7" id="KW-0456">Lyase</keyword>
<dbReference type="InterPro" id="IPR018141">
    <property type="entry name" value="Nitrile_hydratase_asu"/>
</dbReference>
<protein>
    <recommendedName>
        <fullName evidence="2">nitrile hydratase</fullName>
        <ecNumber evidence="2">4.2.1.84</ecNumber>
    </recommendedName>
</protein>
<keyword evidence="3" id="KW-0479">Metal-binding</keyword>
<proteinExistence type="inferred from homology"/>
<dbReference type="Gene3D" id="3.90.330.10">
    <property type="entry name" value="Nitrile hydratase alpha /Thiocyanate hydrolase gamma"/>
    <property type="match status" value="1"/>
</dbReference>
<dbReference type="NCBIfam" id="TIGR01323">
    <property type="entry name" value="nitrile_alph"/>
    <property type="match status" value="1"/>
</dbReference>
<evidence type="ECO:0000256" key="3">
    <source>
        <dbReference type="ARBA" id="ARBA00022723"/>
    </source>
</evidence>
<dbReference type="EMBL" id="JBHUCP010000002">
    <property type="protein sequence ID" value="MFD1528354.1"/>
    <property type="molecule type" value="Genomic_DNA"/>
</dbReference>